<sequence>MKIMTQIGIVFGVCLLGKVIAAILPIAFPDSVISMILLFVLLLLKVIKIHHIKEKADFLLRNMAFFFIPAGVGIMDNYTSLKGSILPLLAVCVLTTIITFAATAFTVRAVIAVQNKLGTACIQDINDEQEEVV</sequence>
<protein>
    <submittedName>
        <fullName evidence="1">LrgA family protein</fullName>
    </submittedName>
</protein>
<keyword evidence="2" id="KW-1185">Reference proteome</keyword>
<organism evidence="1 2">
    <name type="scientific">Inconstantimicrobium mannanitabidum</name>
    <dbReference type="NCBI Taxonomy" id="1604901"/>
    <lineage>
        <taxon>Bacteria</taxon>
        <taxon>Bacillati</taxon>
        <taxon>Bacillota</taxon>
        <taxon>Clostridia</taxon>
        <taxon>Eubacteriales</taxon>
        <taxon>Clostridiaceae</taxon>
        <taxon>Inconstantimicrobium</taxon>
    </lineage>
</organism>
<comment type="caution">
    <text evidence="1">The sequence shown here is derived from an EMBL/GenBank/DDBJ whole genome shotgun (WGS) entry which is preliminary data.</text>
</comment>
<evidence type="ECO:0000313" key="1">
    <source>
        <dbReference type="EMBL" id="GKX67899.1"/>
    </source>
</evidence>
<name>A0ACB5RFS7_9CLOT</name>
<evidence type="ECO:0000313" key="2">
    <source>
        <dbReference type="Proteomes" id="UP001058074"/>
    </source>
</evidence>
<dbReference type="Proteomes" id="UP001058074">
    <property type="component" value="Unassembled WGS sequence"/>
</dbReference>
<accession>A0ACB5RFS7</accession>
<reference evidence="1" key="1">
    <citation type="journal article" date="2025" name="Int. J. Syst. Evol. Microbiol.">
        <title>Inconstantimicrobium mannanitabidum sp. nov., a novel member of the family Clostridiaceae isolated from anoxic soil under the treatment of reductive soil disinfestation.</title>
        <authorList>
            <person name="Ueki A."/>
            <person name="Tonouchi A."/>
            <person name="Honma S."/>
            <person name="Kaku N."/>
            <person name="Ueki K."/>
        </authorList>
    </citation>
    <scope>NUCLEOTIDE SEQUENCE</scope>
    <source>
        <strain evidence="1">TW13</strain>
    </source>
</reference>
<gene>
    <name evidence="1" type="ORF">rsdtw13_31570</name>
</gene>
<proteinExistence type="predicted"/>
<dbReference type="EMBL" id="BROD01000001">
    <property type="protein sequence ID" value="GKX67899.1"/>
    <property type="molecule type" value="Genomic_DNA"/>
</dbReference>